<dbReference type="SUPFAM" id="SSF82771">
    <property type="entry name" value="GIY-YIG endonuclease"/>
    <property type="match status" value="1"/>
</dbReference>
<dbReference type="AlphaFoldDB" id="E2JE72"/>
<dbReference type="GeneID" id="9725875"/>
<sequence>MISKNLIRTTIEQSEKEILDFRDLINDQANLSIFFMKLWQIKDLYPKFTQYNPFTQKTLLLQELKNLAGIYCWYNITRDLFYIGSSNNLRQRMTCYLSLAYLTSHQDYSIINRALLKYGFSSFVLLILETLEQGKNGGGSSSAPATPVAPSVEEEIISPISGVGRKTTEELAKENLGFSPFPTKDSLRERDHLVISKCRVLPSSSSKYCALLNFPGKPLHLVTSCPSSVFK</sequence>
<dbReference type="Proteomes" id="UP000018888">
    <property type="component" value="Mitochondrion"/>
</dbReference>
<dbReference type="RefSeq" id="YP_003875550.1">
    <property type="nucleotide sequence ID" value="NC_014489.1"/>
</dbReference>
<dbReference type="InterPro" id="IPR006350">
    <property type="entry name" value="Intron_endoG1"/>
</dbReference>
<gene>
    <name evidence="2" type="primary">orf231</name>
</gene>
<dbReference type="EMBL" id="HQ189519">
    <property type="protein sequence ID" value="ADM94805.1"/>
    <property type="molecule type" value="Genomic_DNA"/>
</dbReference>
<keyword evidence="2" id="KW-0496">Mitochondrion</keyword>
<dbReference type="Pfam" id="PF01541">
    <property type="entry name" value="GIY-YIG"/>
    <property type="match status" value="1"/>
</dbReference>
<protein>
    <submittedName>
        <fullName evidence="2">Uncharacterized protein orf231</fullName>
    </submittedName>
</protein>
<evidence type="ECO:0000259" key="1">
    <source>
        <dbReference type="Pfam" id="PF01541"/>
    </source>
</evidence>
<reference key="2">
    <citation type="journal article" date="2012" name="New Phytol.">
        <title>Comparative analysis of mitochondrial genomes of Rhizophagus irregularis - syn. Glomus irregulare - reveals a polymorphism induced by variability generating elements.</title>
        <authorList>
            <person name="Formey D."/>
            <person name="Moles M."/>
            <person name="Haouy A."/>
            <person name="Savelli B."/>
            <person name="Bouchez O."/>
            <person name="Becard G."/>
            <person name="Roux C."/>
        </authorList>
    </citation>
    <scope>NUCLEOTIDE SEQUENCE [LARGE SCALE GENOMIC DNA]</scope>
    <source>
        <strain>DAOM 181602 / DAOM 197198 / MUCL 43194</strain>
    </source>
</reference>
<dbReference type="InterPro" id="IPR035901">
    <property type="entry name" value="GIY-YIG_endonuc_sf"/>
</dbReference>
<reference evidence="2" key="1">
    <citation type="submission" date="2010-08" db="EMBL/GenBank/DDBJ databases">
        <authorList>
            <person name="Lang B.F."/>
        </authorList>
    </citation>
    <scope>NUCLEOTIDE SEQUENCE [LARGE SCALE GENOMIC DNA]</scope>
    <source>
        <strain>DAOM 181602 / DAOM 197198 / MUCL 43194</strain>
        <strain evidence="2">DAOM-197198</strain>
    </source>
</reference>
<proteinExistence type="predicted"/>
<accession>E2JE72</accession>
<name>E2JE72_RHIID</name>
<geneLocation type="mitochondrion" evidence="2"/>
<dbReference type="GO" id="GO:0004519">
    <property type="term" value="F:endonuclease activity"/>
    <property type="evidence" value="ECO:0007669"/>
    <property type="project" value="InterPro"/>
</dbReference>
<evidence type="ECO:0000313" key="2">
    <source>
        <dbReference type="EMBL" id="ADM94805.1"/>
    </source>
</evidence>
<dbReference type="NCBIfam" id="TIGR01453">
    <property type="entry name" value="grpIintron_endo"/>
    <property type="match status" value="1"/>
</dbReference>
<dbReference type="Gene3D" id="3.40.1440.10">
    <property type="entry name" value="GIY-YIG endonuclease"/>
    <property type="match status" value="1"/>
</dbReference>
<organism>
    <name type="scientific">Rhizophagus irregularis (strain DAOM 181602 / DAOM 197198 / MUCL 43194)</name>
    <name type="common">Arbuscular mycorrhizal fungus</name>
    <name type="synonym">Glomus intraradices</name>
    <dbReference type="NCBI Taxonomy" id="747089"/>
    <lineage>
        <taxon>Eukaryota</taxon>
        <taxon>Fungi</taxon>
        <taxon>Fungi incertae sedis</taxon>
        <taxon>Mucoromycota</taxon>
        <taxon>Glomeromycotina</taxon>
        <taxon>Glomeromycetes</taxon>
        <taxon>Glomerales</taxon>
        <taxon>Glomeraceae</taxon>
        <taxon>Rhizophagus</taxon>
    </lineage>
</organism>
<feature type="domain" description="GIY-YIG" evidence="1">
    <location>
        <begin position="69"/>
        <end position="126"/>
    </location>
</feature>
<keyword evidence="3" id="KW-1185">Reference proteome</keyword>
<evidence type="ECO:0000313" key="3">
    <source>
        <dbReference type="Proteomes" id="UP000018888"/>
    </source>
</evidence>
<dbReference type="InterPro" id="IPR000305">
    <property type="entry name" value="GIY-YIG_endonuc"/>
</dbReference>